<sequence>MATSCLCILSQYIGKRLKHLHLLHIVVNTVVIDAFQYIVASLLMDKCELADMLLQRHLYSHLSPHQRSHSYIVLGQRTQIVFFRVLDLHLHDSSLKQSFTIPLLIHAHISVTSPRVRPPPKRSSSPGSRVGIFGIFAASYEIGQCHLRGQTPTRDVTCNSSCAVWPIEPEQLPWSRNTLQRRREIEKHERDIVCMHGDWQILAQVTRTLCFHLILVTNQGR</sequence>
<dbReference type="InParanoid" id="A0A024FWP3"/>
<dbReference type="AlphaFoldDB" id="A0A024FWP3"/>
<dbReference type="EMBL" id="CAIX01001145">
    <property type="protein sequence ID" value="CCI11515.1"/>
    <property type="molecule type" value="Genomic_DNA"/>
</dbReference>
<name>A0A024FWP3_9STRA</name>
<dbReference type="Proteomes" id="UP000053237">
    <property type="component" value="Unassembled WGS sequence"/>
</dbReference>
<gene>
    <name evidence="1" type="ORF">BN9_130640</name>
</gene>
<comment type="caution">
    <text evidence="1">The sequence shown here is derived from an EMBL/GenBank/DDBJ whole genome shotgun (WGS) entry which is preliminary data.</text>
</comment>
<keyword evidence="2" id="KW-1185">Reference proteome</keyword>
<proteinExistence type="predicted"/>
<protein>
    <submittedName>
        <fullName evidence="1">Uncharacterized protein</fullName>
    </submittedName>
</protein>
<evidence type="ECO:0000313" key="1">
    <source>
        <dbReference type="EMBL" id="CCI11515.1"/>
    </source>
</evidence>
<organism evidence="1 2">
    <name type="scientific">Albugo candida</name>
    <dbReference type="NCBI Taxonomy" id="65357"/>
    <lineage>
        <taxon>Eukaryota</taxon>
        <taxon>Sar</taxon>
        <taxon>Stramenopiles</taxon>
        <taxon>Oomycota</taxon>
        <taxon>Peronosporomycetes</taxon>
        <taxon>Albuginales</taxon>
        <taxon>Albuginaceae</taxon>
        <taxon>Albugo</taxon>
    </lineage>
</organism>
<reference evidence="1 2" key="1">
    <citation type="submission" date="2012-05" db="EMBL/GenBank/DDBJ databases">
        <title>Recombination and specialization in a pathogen metapopulation.</title>
        <authorList>
            <person name="Gardiner A."/>
            <person name="Kemen E."/>
            <person name="Schultz-Larsen T."/>
            <person name="MacLean D."/>
            <person name="Van Oosterhout C."/>
            <person name="Jones J.D.G."/>
        </authorList>
    </citation>
    <scope>NUCLEOTIDE SEQUENCE [LARGE SCALE GENOMIC DNA]</scope>
    <source>
        <strain evidence="1 2">Ac Nc2</strain>
    </source>
</reference>
<evidence type="ECO:0000313" key="2">
    <source>
        <dbReference type="Proteomes" id="UP000053237"/>
    </source>
</evidence>
<accession>A0A024FWP3</accession>